<keyword evidence="7" id="KW-0325">Glycoprotein</keyword>
<dbReference type="GO" id="GO:0043005">
    <property type="term" value="C:neuron projection"/>
    <property type="evidence" value="ECO:0007669"/>
    <property type="project" value="TreeGrafter"/>
</dbReference>
<evidence type="ECO:0000256" key="3">
    <source>
        <dbReference type="ARBA" id="ARBA00022729"/>
    </source>
</evidence>
<dbReference type="InterPro" id="IPR007110">
    <property type="entry name" value="Ig-like_dom"/>
</dbReference>
<feature type="domain" description="Ig-like" evidence="11">
    <location>
        <begin position="286"/>
        <end position="379"/>
    </location>
</feature>
<evidence type="ECO:0000256" key="8">
    <source>
        <dbReference type="ARBA" id="ARBA00023319"/>
    </source>
</evidence>
<evidence type="ECO:0000313" key="12">
    <source>
        <dbReference type="EMBL" id="SSX03174.1"/>
    </source>
</evidence>
<dbReference type="InterPro" id="IPR003598">
    <property type="entry name" value="Ig_sub2"/>
</dbReference>
<dbReference type="OMA" id="TSCCAKI"/>
<proteinExistence type="predicted"/>
<dbReference type="Pfam" id="PF07679">
    <property type="entry name" value="I-set"/>
    <property type="match status" value="1"/>
</dbReference>
<dbReference type="InterPro" id="IPR003599">
    <property type="entry name" value="Ig_sub"/>
</dbReference>
<dbReference type="VEuPathDB" id="VectorBase:CSON009231"/>
<evidence type="ECO:0000256" key="2">
    <source>
        <dbReference type="ARBA" id="ARBA00022475"/>
    </source>
</evidence>
<keyword evidence="8" id="KW-0393">Immunoglobulin domain</keyword>
<evidence type="ECO:0000259" key="11">
    <source>
        <dbReference type="PROSITE" id="PS50835"/>
    </source>
</evidence>
<keyword evidence="4" id="KW-0677">Repeat</keyword>
<accession>A0A336KEB9</accession>
<protein>
    <submittedName>
        <fullName evidence="12">CSON009231 protein</fullName>
    </submittedName>
</protein>
<dbReference type="EMBL" id="UFQS01000363">
    <property type="protein sequence ID" value="SSX03174.1"/>
    <property type="molecule type" value="Genomic_DNA"/>
</dbReference>
<dbReference type="PANTHER" id="PTHR12231:SF272">
    <property type="entry name" value="DPR-INTERACTING PROTEIN THETA"/>
    <property type="match status" value="1"/>
</dbReference>
<dbReference type="InterPro" id="IPR013783">
    <property type="entry name" value="Ig-like_fold"/>
</dbReference>
<dbReference type="InterPro" id="IPR051170">
    <property type="entry name" value="Neural/epithelial_adhesion"/>
</dbReference>
<dbReference type="SMART" id="SM00408">
    <property type="entry name" value="IGc2"/>
    <property type="match status" value="3"/>
</dbReference>
<dbReference type="FunFam" id="2.60.40.10:FF:000376">
    <property type="entry name" value="CLUMA_CG000981, isoform A"/>
    <property type="match status" value="1"/>
</dbReference>
<name>A0A336KEB9_CULSO</name>
<feature type="region of interest" description="Disordered" evidence="9">
    <location>
        <begin position="448"/>
        <end position="487"/>
    </location>
</feature>
<evidence type="ECO:0000256" key="6">
    <source>
        <dbReference type="ARBA" id="ARBA00023157"/>
    </source>
</evidence>
<organism evidence="12">
    <name type="scientific">Culicoides sonorensis</name>
    <name type="common">Biting midge</name>
    <dbReference type="NCBI Taxonomy" id="179676"/>
    <lineage>
        <taxon>Eukaryota</taxon>
        <taxon>Metazoa</taxon>
        <taxon>Ecdysozoa</taxon>
        <taxon>Arthropoda</taxon>
        <taxon>Hexapoda</taxon>
        <taxon>Insecta</taxon>
        <taxon>Pterygota</taxon>
        <taxon>Neoptera</taxon>
        <taxon>Endopterygota</taxon>
        <taxon>Diptera</taxon>
        <taxon>Nematocera</taxon>
        <taxon>Chironomoidea</taxon>
        <taxon>Ceratopogonidae</taxon>
        <taxon>Ceratopogoninae</taxon>
        <taxon>Culicoides</taxon>
        <taxon>Monoculicoides</taxon>
    </lineage>
</organism>
<evidence type="ECO:0000256" key="10">
    <source>
        <dbReference type="SAM" id="Phobius"/>
    </source>
</evidence>
<dbReference type="GO" id="GO:0005886">
    <property type="term" value="C:plasma membrane"/>
    <property type="evidence" value="ECO:0007669"/>
    <property type="project" value="UniProtKB-SubCell"/>
</dbReference>
<dbReference type="InterPro" id="IPR036179">
    <property type="entry name" value="Ig-like_dom_sf"/>
</dbReference>
<evidence type="ECO:0000256" key="5">
    <source>
        <dbReference type="ARBA" id="ARBA00023136"/>
    </source>
</evidence>
<reference evidence="12" key="1">
    <citation type="submission" date="2018-04" db="EMBL/GenBank/DDBJ databases">
        <authorList>
            <person name="Go L.Y."/>
            <person name="Mitchell J.A."/>
        </authorList>
    </citation>
    <scope>NUCLEOTIDE SEQUENCE</scope>
    <source>
        <tissue evidence="12">Whole organism</tissue>
    </source>
</reference>
<dbReference type="AlphaFoldDB" id="A0A336KEB9"/>
<feature type="domain" description="Ig-like" evidence="11">
    <location>
        <begin position="89"/>
        <end position="184"/>
    </location>
</feature>
<comment type="subcellular location">
    <subcellularLocation>
        <location evidence="1">Cell membrane</location>
    </subcellularLocation>
</comment>
<feature type="compositionally biased region" description="Basic and acidic residues" evidence="9">
    <location>
        <begin position="453"/>
        <end position="464"/>
    </location>
</feature>
<dbReference type="SMART" id="SM00409">
    <property type="entry name" value="IG"/>
    <property type="match status" value="3"/>
</dbReference>
<evidence type="ECO:0000256" key="9">
    <source>
        <dbReference type="SAM" id="MobiDB-lite"/>
    </source>
</evidence>
<feature type="transmembrane region" description="Helical" evidence="10">
    <location>
        <begin position="34"/>
        <end position="55"/>
    </location>
</feature>
<keyword evidence="2" id="KW-1003">Cell membrane</keyword>
<keyword evidence="5 10" id="KW-0472">Membrane</keyword>
<evidence type="ECO:0000256" key="1">
    <source>
        <dbReference type="ARBA" id="ARBA00004236"/>
    </source>
</evidence>
<dbReference type="Gene3D" id="2.60.40.10">
    <property type="entry name" value="Immunoglobulins"/>
    <property type="match status" value="3"/>
</dbReference>
<keyword evidence="10" id="KW-1133">Transmembrane helix</keyword>
<evidence type="ECO:0000256" key="7">
    <source>
        <dbReference type="ARBA" id="ARBA00023180"/>
    </source>
</evidence>
<dbReference type="FunFam" id="2.60.40.10:FF:000392">
    <property type="entry name" value="CLUMA_CG000981, isoform A"/>
    <property type="match status" value="1"/>
</dbReference>
<evidence type="ECO:0000313" key="13">
    <source>
        <dbReference type="EMBL" id="SSX23540.1"/>
    </source>
</evidence>
<dbReference type="SUPFAM" id="SSF48726">
    <property type="entry name" value="Immunoglobulin"/>
    <property type="match status" value="3"/>
</dbReference>
<dbReference type="PROSITE" id="PS50835">
    <property type="entry name" value="IG_LIKE"/>
    <property type="match status" value="3"/>
</dbReference>
<keyword evidence="6" id="KW-1015">Disulfide bond</keyword>
<evidence type="ECO:0000256" key="4">
    <source>
        <dbReference type="ARBA" id="ARBA00022737"/>
    </source>
</evidence>
<keyword evidence="3" id="KW-0732">Signal</keyword>
<dbReference type="EMBL" id="UFQT01000363">
    <property type="protein sequence ID" value="SSX23540.1"/>
    <property type="molecule type" value="Genomic_DNA"/>
</dbReference>
<dbReference type="FunFam" id="2.60.40.10:FF:000328">
    <property type="entry name" value="CLUMA_CG000981, isoform A"/>
    <property type="match status" value="1"/>
</dbReference>
<feature type="domain" description="Ig-like" evidence="11">
    <location>
        <begin position="191"/>
        <end position="276"/>
    </location>
</feature>
<dbReference type="InterPro" id="IPR013098">
    <property type="entry name" value="Ig_I-set"/>
</dbReference>
<keyword evidence="10" id="KW-0812">Transmembrane</keyword>
<dbReference type="Pfam" id="PF13927">
    <property type="entry name" value="Ig_3"/>
    <property type="match status" value="2"/>
</dbReference>
<reference evidence="13" key="2">
    <citation type="submission" date="2018-07" db="EMBL/GenBank/DDBJ databases">
        <authorList>
            <person name="Quirk P.G."/>
            <person name="Krulwich T.A."/>
        </authorList>
    </citation>
    <scope>NUCLEOTIDE SEQUENCE</scope>
</reference>
<sequence length="533" mass="60065">MHFRKRKMYLFIGYINSSGHSKASSVKSTGIKRLISCEMLFTIVTLLTLNGFFIANTSQFTDDEHLNIGHYIETQQNETMSYAQDRDSPKFGESMHNLTIPVGREAILACVVDNLQTYKIAWLRVDTQTILTIQSHVITKNHRMSIAHVEKRAWVLKIKDVKESDRGWYMCQVNTDPMKSQTVFLNVVVPPDILDYPTSTDMVVREGSNVTLRCAASGSPEPVITWRRENGDPIVLSNDVEVTSFNGSILTISRVNRLHMGAYLCIASNGIPPTISKRVMLIVHFPPMIWIQNQLVGAAFEQVVTLECHSEAYPKSINYWMKNETIITPGGRYELSSYEKEYKVVMKLTIKPMYEGDFGNFKCIAKNSLGDTDGSIKLYHLPQSTIVTTMSTTTPMDLLTTNVVQQQINDNFVDRNLHNTNKSPWNMSNASSNNNLFGATSGLWNTLDGSSGIRDRDHRTNERKRNNKQNNGNKKNNNSKDKESSRDNGILNASVSHLSTSCCAKIQLILVTITVKLMTNLFLSQLQCNPTNV</sequence>
<dbReference type="PANTHER" id="PTHR12231">
    <property type="entry name" value="CTX-RELATED TYPE I TRANSMEMBRANE PROTEIN"/>
    <property type="match status" value="1"/>
</dbReference>
<gene>
    <name evidence="12" type="primary">CSON009231</name>
</gene>